<reference evidence="9 10" key="1">
    <citation type="journal article" date="2022" name="Nat. Plants">
        <title>Genomes of leafy and leafless Platanthera orchids illuminate the evolution of mycoheterotrophy.</title>
        <authorList>
            <person name="Li M.H."/>
            <person name="Liu K.W."/>
            <person name="Li Z."/>
            <person name="Lu H.C."/>
            <person name="Ye Q.L."/>
            <person name="Zhang D."/>
            <person name="Wang J.Y."/>
            <person name="Li Y.F."/>
            <person name="Zhong Z.M."/>
            <person name="Liu X."/>
            <person name="Yu X."/>
            <person name="Liu D.K."/>
            <person name="Tu X.D."/>
            <person name="Liu B."/>
            <person name="Hao Y."/>
            <person name="Liao X.Y."/>
            <person name="Jiang Y.T."/>
            <person name="Sun W.H."/>
            <person name="Chen J."/>
            <person name="Chen Y.Q."/>
            <person name="Ai Y."/>
            <person name="Zhai J.W."/>
            <person name="Wu S.S."/>
            <person name="Zhou Z."/>
            <person name="Hsiao Y.Y."/>
            <person name="Wu W.L."/>
            <person name="Chen Y.Y."/>
            <person name="Lin Y.F."/>
            <person name="Hsu J.L."/>
            <person name="Li C.Y."/>
            <person name="Wang Z.W."/>
            <person name="Zhao X."/>
            <person name="Zhong W.Y."/>
            <person name="Ma X.K."/>
            <person name="Ma L."/>
            <person name="Huang J."/>
            <person name="Chen G.Z."/>
            <person name="Huang M.Z."/>
            <person name="Huang L."/>
            <person name="Peng D.H."/>
            <person name="Luo Y.B."/>
            <person name="Zou S.Q."/>
            <person name="Chen S.P."/>
            <person name="Lan S."/>
            <person name="Tsai W.C."/>
            <person name="Van de Peer Y."/>
            <person name="Liu Z.J."/>
        </authorList>
    </citation>
    <scope>NUCLEOTIDE SEQUENCE [LARGE SCALE GENOMIC DNA]</scope>
    <source>
        <strain evidence="9">Lor287</strain>
    </source>
</reference>
<dbReference type="Pfam" id="PF02150">
    <property type="entry name" value="Zn_ribbon_RPB9"/>
    <property type="match status" value="1"/>
</dbReference>
<evidence type="ECO:0000313" key="9">
    <source>
        <dbReference type="EMBL" id="KAK8925944.1"/>
    </source>
</evidence>
<feature type="binding site" evidence="5">
    <location>
        <position position="103"/>
    </location>
    <ligand>
        <name>Zn(2+)</name>
        <dbReference type="ChEBI" id="CHEBI:29105"/>
        <label>2</label>
    </ligand>
</feature>
<dbReference type="GO" id="GO:0005666">
    <property type="term" value="C:RNA polymerase III complex"/>
    <property type="evidence" value="ECO:0007669"/>
    <property type="project" value="TreeGrafter"/>
</dbReference>
<dbReference type="PROSITE" id="PS51133">
    <property type="entry name" value="ZF_TFIIS_2"/>
    <property type="match status" value="1"/>
</dbReference>
<name>A0AAP0B4B9_9ASPA</name>
<dbReference type="SMART" id="SM00440">
    <property type="entry name" value="ZnF_C2C2"/>
    <property type="match status" value="1"/>
</dbReference>
<evidence type="ECO:0000259" key="8">
    <source>
        <dbReference type="PROSITE" id="PS51133"/>
    </source>
</evidence>
<dbReference type="InterPro" id="IPR001529">
    <property type="entry name" value="Zn_ribbon_RPB9"/>
</dbReference>
<feature type="binding site" evidence="5">
    <location>
        <position position="75"/>
    </location>
    <ligand>
        <name>Zn(2+)</name>
        <dbReference type="ChEBI" id="CHEBI:29105"/>
        <label>2</label>
    </ligand>
</feature>
<comment type="function">
    <text evidence="4">DNA-dependent RNA polymerase catalyzes the transcription of DNA into RNA using the four ribonucleoside triphosphates as substrates.</text>
</comment>
<dbReference type="PANTHER" id="PTHR11239">
    <property type="entry name" value="DNA-DIRECTED RNA POLYMERASE"/>
    <property type="match status" value="1"/>
</dbReference>
<dbReference type="PIRSF" id="PIRSF005586">
    <property type="entry name" value="RNApol_RpoM"/>
    <property type="match status" value="1"/>
</dbReference>
<proteinExistence type="inferred from homology"/>
<feature type="binding site" evidence="5">
    <location>
        <position position="9"/>
    </location>
    <ligand>
        <name>Zn(2+)</name>
        <dbReference type="ChEBI" id="CHEBI:29105"/>
        <label>1</label>
    </ligand>
</feature>
<dbReference type="InterPro" id="IPR001222">
    <property type="entry name" value="Znf_TFIIS"/>
</dbReference>
<feature type="domain" description="TFIIS-type" evidence="8">
    <location>
        <begin position="71"/>
        <end position="113"/>
    </location>
</feature>
<sequence length="115" mass="13185">MASMSLEFCPNCANLLEIEAPSGTRKMRFFCPTCPYICPINSKIVYKEILVSKEMEPIFNVADEMKNAPKTLASCPRCHHGEIYFKQIQIRPSDEPMTSFYTCSNESCRHGWHVD</sequence>
<comment type="subcellular location">
    <subcellularLocation>
        <location evidence="4">Nucleus</location>
    </subcellularLocation>
</comment>
<dbReference type="Proteomes" id="UP001418222">
    <property type="component" value="Unassembled WGS sequence"/>
</dbReference>
<dbReference type="EMBL" id="JBBWWQ010000016">
    <property type="protein sequence ID" value="KAK8925944.1"/>
    <property type="molecule type" value="Genomic_DNA"/>
</dbReference>
<feature type="binding site" evidence="5">
    <location>
        <position position="108"/>
    </location>
    <ligand>
        <name>Zn(2+)</name>
        <dbReference type="ChEBI" id="CHEBI:29105"/>
        <label>2</label>
    </ligand>
</feature>
<dbReference type="SUPFAM" id="SSF57783">
    <property type="entry name" value="Zinc beta-ribbon"/>
    <property type="match status" value="2"/>
</dbReference>
<feature type="binding site" evidence="5">
    <location>
        <position position="12"/>
    </location>
    <ligand>
        <name>Zn(2+)</name>
        <dbReference type="ChEBI" id="CHEBI:29105"/>
        <label>1</label>
    </ligand>
</feature>
<feature type="binding site" evidence="5">
    <location>
        <position position="34"/>
    </location>
    <ligand>
        <name>Zn(2+)</name>
        <dbReference type="ChEBI" id="CHEBI:29105"/>
        <label>1</label>
    </ligand>
</feature>
<evidence type="ECO:0000256" key="6">
    <source>
        <dbReference type="PIRSR" id="PIRSR005586-2"/>
    </source>
</evidence>
<keyword evidence="10" id="KW-1185">Reference proteome</keyword>
<feature type="binding site" evidence="5">
    <location>
        <position position="78"/>
    </location>
    <ligand>
        <name>Zn(2+)</name>
        <dbReference type="ChEBI" id="CHEBI:29105"/>
        <label>2</label>
    </ligand>
</feature>
<dbReference type="GO" id="GO:0008270">
    <property type="term" value="F:zinc ion binding"/>
    <property type="evidence" value="ECO:0007669"/>
    <property type="project" value="UniProtKB-KW"/>
</dbReference>
<evidence type="ECO:0000256" key="3">
    <source>
        <dbReference type="ARBA" id="ARBA00022833"/>
    </source>
</evidence>
<comment type="similarity">
    <text evidence="4 7">Belongs to the archaeal rpoM/eukaryotic RPA12/RPB9/RPC11 RNA polymerase family.</text>
</comment>
<keyword evidence="4 7" id="KW-0240">DNA-directed RNA polymerase</keyword>
<dbReference type="GO" id="GO:0003676">
    <property type="term" value="F:nucleic acid binding"/>
    <property type="evidence" value="ECO:0007669"/>
    <property type="project" value="InterPro"/>
</dbReference>
<evidence type="ECO:0000256" key="7">
    <source>
        <dbReference type="RuleBase" id="RU003474"/>
    </source>
</evidence>
<dbReference type="GO" id="GO:0003899">
    <property type="term" value="F:DNA-directed RNA polymerase activity"/>
    <property type="evidence" value="ECO:0007669"/>
    <property type="project" value="InterPro"/>
</dbReference>
<accession>A0AAP0B4B9</accession>
<evidence type="ECO:0000256" key="4">
    <source>
        <dbReference type="PIRNR" id="PIRNR005586"/>
    </source>
</evidence>
<dbReference type="PANTHER" id="PTHR11239:SF12">
    <property type="entry name" value="DNA-DIRECTED RNA POLYMERASE III SUBUNIT RPC10"/>
    <property type="match status" value="1"/>
</dbReference>
<keyword evidence="1 5" id="KW-0479">Metal-binding</keyword>
<keyword evidence="2 6" id="KW-0863">Zinc-finger</keyword>
<evidence type="ECO:0000256" key="2">
    <source>
        <dbReference type="ARBA" id="ARBA00022771"/>
    </source>
</evidence>
<evidence type="ECO:0000256" key="5">
    <source>
        <dbReference type="PIRSR" id="PIRSR005586-1"/>
    </source>
</evidence>
<keyword evidence="4 7" id="KW-0804">Transcription</keyword>
<feature type="binding site" evidence="5">
    <location>
        <position position="31"/>
    </location>
    <ligand>
        <name>Zn(2+)</name>
        <dbReference type="ChEBI" id="CHEBI:29105"/>
        <label>1</label>
    </ligand>
</feature>
<dbReference type="InterPro" id="IPR012164">
    <property type="entry name" value="Rpa12/Rpb9/Rpc10/TFS"/>
</dbReference>
<keyword evidence="4" id="KW-0539">Nucleus</keyword>
<evidence type="ECO:0000313" key="10">
    <source>
        <dbReference type="Proteomes" id="UP001418222"/>
    </source>
</evidence>
<protein>
    <recommendedName>
        <fullName evidence="4">DNA-directed RNA polymerase subunit</fullName>
    </recommendedName>
</protein>
<feature type="zinc finger region" description="C4-type" evidence="6">
    <location>
        <begin position="9"/>
        <end position="34"/>
    </location>
</feature>
<gene>
    <name evidence="9" type="ORF">KSP39_PZI018714</name>
</gene>
<dbReference type="SMART" id="SM00661">
    <property type="entry name" value="RPOL9"/>
    <property type="match status" value="1"/>
</dbReference>
<dbReference type="Gene3D" id="2.20.25.10">
    <property type="match status" value="2"/>
</dbReference>
<organism evidence="9 10">
    <name type="scientific">Platanthera zijinensis</name>
    <dbReference type="NCBI Taxonomy" id="2320716"/>
    <lineage>
        <taxon>Eukaryota</taxon>
        <taxon>Viridiplantae</taxon>
        <taxon>Streptophyta</taxon>
        <taxon>Embryophyta</taxon>
        <taxon>Tracheophyta</taxon>
        <taxon>Spermatophyta</taxon>
        <taxon>Magnoliopsida</taxon>
        <taxon>Liliopsida</taxon>
        <taxon>Asparagales</taxon>
        <taxon>Orchidaceae</taxon>
        <taxon>Orchidoideae</taxon>
        <taxon>Orchideae</taxon>
        <taxon>Orchidinae</taxon>
        <taxon>Platanthera</taxon>
    </lineage>
</organism>
<dbReference type="GO" id="GO:0006386">
    <property type="term" value="P:termination of RNA polymerase III transcription"/>
    <property type="evidence" value="ECO:0007669"/>
    <property type="project" value="TreeGrafter"/>
</dbReference>
<comment type="caution">
    <text evidence="9">The sequence shown here is derived from an EMBL/GenBank/DDBJ whole genome shotgun (WGS) entry which is preliminary data.</text>
</comment>
<dbReference type="AlphaFoldDB" id="A0AAP0B4B9"/>
<dbReference type="Pfam" id="PF01096">
    <property type="entry name" value="Zn_ribbon_TFIIS"/>
    <property type="match status" value="1"/>
</dbReference>
<evidence type="ECO:0000256" key="1">
    <source>
        <dbReference type="ARBA" id="ARBA00022723"/>
    </source>
</evidence>
<keyword evidence="3 5" id="KW-0862">Zinc</keyword>